<sequence length="65" mass="7249">MWISSIMFEYKADLRFYFKVSNGNVIDTGTTTLLVMVSGPAPDCLPVSQDYGPERTTTNDVLLQT</sequence>
<proteinExistence type="predicted"/>
<accession>A0ACC0KEZ4</accession>
<dbReference type="EMBL" id="CM046105">
    <property type="protein sequence ID" value="KAI8435082.1"/>
    <property type="molecule type" value="Genomic_DNA"/>
</dbReference>
<comment type="caution">
    <text evidence="1">The sequence shown here is derived from an EMBL/GenBank/DDBJ whole genome shotgun (WGS) entry which is preliminary data.</text>
</comment>
<name>A0ACC0KEZ4_CHOFU</name>
<organism evidence="1 2">
    <name type="scientific">Choristoneura fumiferana</name>
    <name type="common">Spruce budworm moth</name>
    <name type="synonym">Archips fumiferana</name>
    <dbReference type="NCBI Taxonomy" id="7141"/>
    <lineage>
        <taxon>Eukaryota</taxon>
        <taxon>Metazoa</taxon>
        <taxon>Ecdysozoa</taxon>
        <taxon>Arthropoda</taxon>
        <taxon>Hexapoda</taxon>
        <taxon>Insecta</taxon>
        <taxon>Pterygota</taxon>
        <taxon>Neoptera</taxon>
        <taxon>Endopterygota</taxon>
        <taxon>Lepidoptera</taxon>
        <taxon>Glossata</taxon>
        <taxon>Ditrysia</taxon>
        <taxon>Tortricoidea</taxon>
        <taxon>Tortricidae</taxon>
        <taxon>Tortricinae</taxon>
        <taxon>Choristoneura</taxon>
    </lineage>
</organism>
<protein>
    <submittedName>
        <fullName evidence="1">Uncharacterized protein</fullName>
    </submittedName>
</protein>
<dbReference type="Proteomes" id="UP001064048">
    <property type="component" value="Chromosome 5"/>
</dbReference>
<reference evidence="1 2" key="1">
    <citation type="journal article" date="2022" name="Genome Biol. Evol.">
        <title>The Spruce Budworm Genome: Reconstructing the Evolutionary History of Antifreeze Proteins.</title>
        <authorList>
            <person name="Beliveau C."/>
            <person name="Gagne P."/>
            <person name="Picq S."/>
            <person name="Vernygora O."/>
            <person name="Keeling C.I."/>
            <person name="Pinkney K."/>
            <person name="Doucet D."/>
            <person name="Wen F."/>
            <person name="Johnston J.S."/>
            <person name="Maaroufi H."/>
            <person name="Boyle B."/>
            <person name="Laroche J."/>
            <person name="Dewar K."/>
            <person name="Juretic N."/>
            <person name="Blackburn G."/>
            <person name="Nisole A."/>
            <person name="Brunet B."/>
            <person name="Brandao M."/>
            <person name="Lumley L."/>
            <person name="Duan J."/>
            <person name="Quan G."/>
            <person name="Lucarotti C.J."/>
            <person name="Roe A.D."/>
            <person name="Sperling F.A.H."/>
            <person name="Levesque R.C."/>
            <person name="Cusson M."/>
        </authorList>
    </citation>
    <scope>NUCLEOTIDE SEQUENCE [LARGE SCALE GENOMIC DNA]</scope>
    <source>
        <strain evidence="1">Glfc:IPQL:Cfum</strain>
    </source>
</reference>
<keyword evidence="2" id="KW-1185">Reference proteome</keyword>
<evidence type="ECO:0000313" key="2">
    <source>
        <dbReference type="Proteomes" id="UP001064048"/>
    </source>
</evidence>
<gene>
    <name evidence="1" type="ORF">MSG28_003485</name>
</gene>
<evidence type="ECO:0000313" key="1">
    <source>
        <dbReference type="EMBL" id="KAI8435082.1"/>
    </source>
</evidence>